<reference evidence="1" key="1">
    <citation type="submission" date="2023-03" db="EMBL/GenBank/DDBJ databases">
        <title>Massive genome expansion in bonnet fungi (Mycena s.s.) driven by repeated elements and novel gene families across ecological guilds.</title>
        <authorList>
            <consortium name="Lawrence Berkeley National Laboratory"/>
            <person name="Harder C.B."/>
            <person name="Miyauchi S."/>
            <person name="Viragh M."/>
            <person name="Kuo A."/>
            <person name="Thoen E."/>
            <person name="Andreopoulos B."/>
            <person name="Lu D."/>
            <person name="Skrede I."/>
            <person name="Drula E."/>
            <person name="Henrissat B."/>
            <person name="Morin E."/>
            <person name="Kohler A."/>
            <person name="Barry K."/>
            <person name="LaButti K."/>
            <person name="Morin E."/>
            <person name="Salamov A."/>
            <person name="Lipzen A."/>
            <person name="Mereny Z."/>
            <person name="Hegedus B."/>
            <person name="Baldrian P."/>
            <person name="Stursova M."/>
            <person name="Weitz H."/>
            <person name="Taylor A."/>
            <person name="Grigoriev I.V."/>
            <person name="Nagy L.G."/>
            <person name="Martin F."/>
            <person name="Kauserud H."/>
        </authorList>
    </citation>
    <scope>NUCLEOTIDE SEQUENCE</scope>
    <source>
        <strain evidence="1">9144</strain>
    </source>
</reference>
<proteinExistence type="predicted"/>
<dbReference type="Proteomes" id="UP001219525">
    <property type="component" value="Unassembled WGS sequence"/>
</dbReference>
<evidence type="ECO:0000313" key="1">
    <source>
        <dbReference type="EMBL" id="KAJ7198117.1"/>
    </source>
</evidence>
<dbReference type="AlphaFoldDB" id="A0AAD6V2K1"/>
<sequence>MSQKGNNILASLPNLEILGGSFYGSISRNVVFFSINCAKSVDKSEGPHANGPLDRALYEGREGPIMLVGHPTNGHPTGMGMPKCRHGHDEISMRHQKHMPMPDHARLRWGMPVWHAENLTLLLVISPRHHWLLFGGQHAGALGGI</sequence>
<name>A0AAD6V2K1_9AGAR</name>
<comment type="caution">
    <text evidence="1">The sequence shown here is derived from an EMBL/GenBank/DDBJ whole genome shotgun (WGS) entry which is preliminary data.</text>
</comment>
<protein>
    <submittedName>
        <fullName evidence="1">Uncharacterized protein</fullName>
    </submittedName>
</protein>
<evidence type="ECO:0000313" key="2">
    <source>
        <dbReference type="Proteomes" id="UP001219525"/>
    </source>
</evidence>
<organism evidence="1 2">
    <name type="scientific">Mycena pura</name>
    <dbReference type="NCBI Taxonomy" id="153505"/>
    <lineage>
        <taxon>Eukaryota</taxon>
        <taxon>Fungi</taxon>
        <taxon>Dikarya</taxon>
        <taxon>Basidiomycota</taxon>
        <taxon>Agaricomycotina</taxon>
        <taxon>Agaricomycetes</taxon>
        <taxon>Agaricomycetidae</taxon>
        <taxon>Agaricales</taxon>
        <taxon>Marasmiineae</taxon>
        <taxon>Mycenaceae</taxon>
        <taxon>Mycena</taxon>
    </lineage>
</organism>
<accession>A0AAD6V2K1</accession>
<dbReference type="EMBL" id="JARJCW010000074">
    <property type="protein sequence ID" value="KAJ7198117.1"/>
    <property type="molecule type" value="Genomic_DNA"/>
</dbReference>
<gene>
    <name evidence="1" type="ORF">GGX14DRAFT_402140</name>
</gene>
<keyword evidence="2" id="KW-1185">Reference proteome</keyword>